<dbReference type="SUPFAM" id="SSF51338">
    <property type="entry name" value="Composite domain of metallo-dependent hydrolases"/>
    <property type="match status" value="1"/>
</dbReference>
<evidence type="ECO:0000313" key="3">
    <source>
        <dbReference type="Proteomes" id="UP001348098"/>
    </source>
</evidence>
<dbReference type="Gene3D" id="3.10.310.70">
    <property type="match status" value="1"/>
</dbReference>
<dbReference type="Gene3D" id="2.30.40.10">
    <property type="entry name" value="Urease, subunit C, domain 1"/>
    <property type="match status" value="1"/>
</dbReference>
<evidence type="ECO:0000259" key="1">
    <source>
        <dbReference type="Pfam" id="PF07969"/>
    </source>
</evidence>
<organism evidence="2 3">
    <name type="scientific">Nocardia implantans</name>
    <dbReference type="NCBI Taxonomy" id="3108168"/>
    <lineage>
        <taxon>Bacteria</taxon>
        <taxon>Bacillati</taxon>
        <taxon>Actinomycetota</taxon>
        <taxon>Actinomycetes</taxon>
        <taxon>Mycobacteriales</taxon>
        <taxon>Nocardiaceae</taxon>
        <taxon>Nocardia</taxon>
    </lineage>
</organism>
<dbReference type="InterPro" id="IPR032466">
    <property type="entry name" value="Metal_Hydrolase"/>
</dbReference>
<dbReference type="Proteomes" id="UP001348098">
    <property type="component" value="Unassembled WGS sequence"/>
</dbReference>
<dbReference type="PANTHER" id="PTHR22642">
    <property type="entry name" value="IMIDAZOLONEPROPIONASE"/>
    <property type="match status" value="1"/>
</dbReference>
<accession>A0ABU6AV79</accession>
<gene>
    <name evidence="2" type="ORF">U3653_15300</name>
</gene>
<protein>
    <submittedName>
        <fullName evidence="2">Amidohydrolase family protein</fullName>
    </submittedName>
</protein>
<evidence type="ECO:0000313" key="2">
    <source>
        <dbReference type="EMBL" id="MEB3511396.1"/>
    </source>
</evidence>
<comment type="caution">
    <text evidence="2">The sequence shown here is derived from an EMBL/GenBank/DDBJ whole genome shotgun (WGS) entry which is preliminary data.</text>
</comment>
<reference evidence="2 3" key="1">
    <citation type="submission" date="2023-12" db="EMBL/GenBank/DDBJ databases">
        <title>novel species in genus Nocarida.</title>
        <authorList>
            <person name="Li Z."/>
        </authorList>
    </citation>
    <scope>NUCLEOTIDE SEQUENCE [LARGE SCALE GENOMIC DNA]</scope>
    <source>
        <strain evidence="2 3">CDC186</strain>
    </source>
</reference>
<dbReference type="Gene3D" id="3.20.20.140">
    <property type="entry name" value="Metal-dependent hydrolases"/>
    <property type="match status" value="2"/>
</dbReference>
<keyword evidence="3" id="KW-1185">Reference proteome</keyword>
<proteinExistence type="predicted"/>
<dbReference type="InterPro" id="IPR011059">
    <property type="entry name" value="Metal-dep_hydrolase_composite"/>
</dbReference>
<dbReference type="Pfam" id="PF07969">
    <property type="entry name" value="Amidohydro_3"/>
    <property type="match status" value="1"/>
</dbReference>
<dbReference type="InterPro" id="IPR013108">
    <property type="entry name" value="Amidohydro_3"/>
</dbReference>
<sequence>MLIRNAAVAGSPHTDVRWRGGRITECTTGLRPLPGEDDLDARGGWLLPGLHDHHIHLRSLAAQAASVPLGPPHVRDFAAFAAALRRADAELPAGQWLRGIGYHDSVAGPLDRMALDRLIRDRPVRVQHRSGALWILNSRACQEILSNDCMVPGVERDPHGEANGRLWRLDSWLGTRVPPAAADPAPISALAAAAGVTGYTDATPGLAQNEIEAMARAVADGTIRQRVHCMAPPGVTDPGQPRFTLGPTKILLDDTVLPALPEFVARIRATHAADRPVAVHCVTHVQLILTTAALDEAGILAGDRIEHGAMVADDLMEWLRRSRVPVVTQPHFPVERAEQYAREVAAEEHRDLWRLGSLLAAGVDVAAGTDAPFGSADPWRVIRAAVERESLRERISLPAAVALFTGRADRPTVSRTIAPGEPADLTLLHVPPRDVTVPDRELVAATVVDGTPVHVAIG</sequence>
<dbReference type="SUPFAM" id="SSF51556">
    <property type="entry name" value="Metallo-dependent hydrolases"/>
    <property type="match status" value="1"/>
</dbReference>
<dbReference type="PANTHER" id="PTHR22642:SF2">
    <property type="entry name" value="PROTEIN LONG AFTER FAR-RED 3"/>
    <property type="match status" value="1"/>
</dbReference>
<name>A0ABU6AV79_9NOCA</name>
<dbReference type="EMBL" id="JAYKYQ010000005">
    <property type="protein sequence ID" value="MEB3511396.1"/>
    <property type="molecule type" value="Genomic_DNA"/>
</dbReference>
<feature type="domain" description="Amidohydrolase 3" evidence="1">
    <location>
        <begin position="40"/>
        <end position="454"/>
    </location>
</feature>
<dbReference type="RefSeq" id="WP_195079949.1">
    <property type="nucleotide sequence ID" value="NZ_JAYESH010000002.1"/>
</dbReference>